<keyword evidence="3" id="KW-1185">Reference proteome</keyword>
<dbReference type="EMBL" id="BMAR01000010">
    <property type="protein sequence ID" value="GFR45451.1"/>
    <property type="molecule type" value="Genomic_DNA"/>
</dbReference>
<comment type="caution">
    <text evidence="2">The sequence shown here is derived from an EMBL/GenBank/DDBJ whole genome shotgun (WGS) entry which is preliminary data.</text>
</comment>
<sequence>VDGSAPKLPAGGCWIALPPDSLTASRIAAGQVVLVGISSRVLPSPSSSGPSPSPGQPPRSPATPLAASSSFGPAPELLAPDPSTGAPPQPQNLWRLCGRRLGLPDLSEDRPQGSGGLTTVTSG</sequence>
<accession>A0AAD3DT84</accession>
<feature type="compositionally biased region" description="Low complexity" evidence="1">
    <location>
        <begin position="40"/>
        <end position="50"/>
    </location>
</feature>
<feature type="non-terminal residue" evidence="2">
    <location>
        <position position="1"/>
    </location>
</feature>
<name>A0AAD3DT84_9CHLO</name>
<proteinExistence type="predicted"/>
<evidence type="ECO:0000313" key="3">
    <source>
        <dbReference type="Proteomes" id="UP001054857"/>
    </source>
</evidence>
<organism evidence="2 3">
    <name type="scientific">Astrephomene gubernaculifera</name>
    <dbReference type="NCBI Taxonomy" id="47775"/>
    <lineage>
        <taxon>Eukaryota</taxon>
        <taxon>Viridiplantae</taxon>
        <taxon>Chlorophyta</taxon>
        <taxon>core chlorophytes</taxon>
        <taxon>Chlorophyceae</taxon>
        <taxon>CS clade</taxon>
        <taxon>Chlamydomonadales</taxon>
        <taxon>Astrephomenaceae</taxon>
        <taxon>Astrephomene</taxon>
    </lineage>
</organism>
<reference evidence="2 3" key="1">
    <citation type="journal article" date="2021" name="Sci. Rep.">
        <title>Genome sequencing of the multicellular alga Astrephomene provides insights into convergent evolution of germ-soma differentiation.</title>
        <authorList>
            <person name="Yamashita S."/>
            <person name="Yamamoto K."/>
            <person name="Matsuzaki R."/>
            <person name="Suzuki S."/>
            <person name="Yamaguchi H."/>
            <person name="Hirooka S."/>
            <person name="Minakuchi Y."/>
            <person name="Miyagishima S."/>
            <person name="Kawachi M."/>
            <person name="Toyoda A."/>
            <person name="Nozaki H."/>
        </authorList>
    </citation>
    <scope>NUCLEOTIDE SEQUENCE [LARGE SCALE GENOMIC DNA]</scope>
    <source>
        <strain evidence="2 3">NIES-4017</strain>
    </source>
</reference>
<evidence type="ECO:0000256" key="1">
    <source>
        <dbReference type="SAM" id="MobiDB-lite"/>
    </source>
</evidence>
<gene>
    <name evidence="2" type="ORF">Agub_g6848</name>
</gene>
<dbReference type="Proteomes" id="UP001054857">
    <property type="component" value="Unassembled WGS sequence"/>
</dbReference>
<dbReference type="AlphaFoldDB" id="A0AAD3DT84"/>
<feature type="region of interest" description="Disordered" evidence="1">
    <location>
        <begin position="40"/>
        <end position="123"/>
    </location>
</feature>
<feature type="non-terminal residue" evidence="2">
    <location>
        <position position="123"/>
    </location>
</feature>
<protein>
    <submittedName>
        <fullName evidence="2">Uncharacterized protein</fullName>
    </submittedName>
</protein>
<evidence type="ECO:0000313" key="2">
    <source>
        <dbReference type="EMBL" id="GFR45451.1"/>
    </source>
</evidence>
<feature type="compositionally biased region" description="Pro residues" evidence="1">
    <location>
        <begin position="51"/>
        <end position="61"/>
    </location>
</feature>